<evidence type="ECO:0000313" key="2">
    <source>
        <dbReference type="Proteomes" id="UP000326476"/>
    </source>
</evidence>
<dbReference type="Proteomes" id="UP000326476">
    <property type="component" value="Unassembled WGS sequence"/>
</dbReference>
<evidence type="ECO:0000313" key="1">
    <source>
        <dbReference type="EMBL" id="KAA9238591.1"/>
    </source>
</evidence>
<accession>A0A329N5V4</accession>
<dbReference type="EMBL" id="VYVN01000024">
    <property type="protein sequence ID" value="KAA9238591.1"/>
    <property type="molecule type" value="Genomic_DNA"/>
</dbReference>
<name>A0A329N5V4_9LACT</name>
<comment type="caution">
    <text evidence="1">The sequence shown here is derived from an EMBL/GenBank/DDBJ whole genome shotgun (WGS) entry which is preliminary data.</text>
</comment>
<dbReference type="RefSeq" id="WP_111853312.1">
    <property type="nucleotide sequence ID" value="NZ_CP127382.2"/>
</dbReference>
<dbReference type="AlphaFoldDB" id="A0A329N5V4"/>
<sequence>MSSKTLGVIYIAMGKFDGTDTVDTCFIGVIEDTEEGRENLLSGFSSSMDAVENDFLKDSKGSFTNGETNCISWFGDNKDCDGEPIFYVLELYSKDELIGKALRECGEKIEKLSMNFEYSKENFRW</sequence>
<proteinExistence type="predicted"/>
<keyword evidence="2" id="KW-1185">Reference proteome</keyword>
<organism evidence="1 2">
    <name type="scientific">Aerococcus tenax</name>
    <dbReference type="NCBI Taxonomy" id="3078812"/>
    <lineage>
        <taxon>Bacteria</taxon>
        <taxon>Bacillati</taxon>
        <taxon>Bacillota</taxon>
        <taxon>Bacilli</taxon>
        <taxon>Lactobacillales</taxon>
        <taxon>Aerococcaceae</taxon>
        <taxon>Aerococcus</taxon>
    </lineage>
</organism>
<gene>
    <name evidence="1" type="ORF">F6I34_08080</name>
</gene>
<protein>
    <submittedName>
        <fullName evidence="1">Uncharacterized protein</fullName>
    </submittedName>
</protein>
<reference evidence="2" key="1">
    <citation type="submission" date="2019-09" db="EMBL/GenBank/DDBJ databases">
        <title>Draft genome sequence assemblies of isolates from the urinary tract.</title>
        <authorList>
            <person name="Mores C.R."/>
            <person name="Putonti C."/>
            <person name="Wolfe A.J."/>
        </authorList>
    </citation>
    <scope>NUCLEOTIDE SEQUENCE [LARGE SCALE GENOMIC DNA]</scope>
    <source>
        <strain evidence="2">UMB8614</strain>
    </source>
</reference>